<accession>A0AAW2DPR7</accession>
<organism evidence="2 3">
    <name type="scientific">Lithocarpus litseifolius</name>
    <dbReference type="NCBI Taxonomy" id="425828"/>
    <lineage>
        <taxon>Eukaryota</taxon>
        <taxon>Viridiplantae</taxon>
        <taxon>Streptophyta</taxon>
        <taxon>Embryophyta</taxon>
        <taxon>Tracheophyta</taxon>
        <taxon>Spermatophyta</taxon>
        <taxon>Magnoliopsida</taxon>
        <taxon>eudicotyledons</taxon>
        <taxon>Gunneridae</taxon>
        <taxon>Pentapetalae</taxon>
        <taxon>rosids</taxon>
        <taxon>fabids</taxon>
        <taxon>Fagales</taxon>
        <taxon>Fagaceae</taxon>
        <taxon>Lithocarpus</taxon>
    </lineage>
</organism>
<sequence length="212" mass="24104">GHNIACVASSVSILSSDSMASALIDEESHSWKPDLIQRVFLAHEARIIMGIPLSIHNSPNVQVPHKIKHLLWMAANDAIPTLYNLWRRRVVQAVVCPGCFSDCEETIHALWSCPVLRSIWEADELTKKFLKFKFSSFADLLDMFFSFKESTDLNLLAVLFWSIWEKRNSDRVGGCWSSLLDLRSRALRFLRNFANAQTPTCHQHSPIPAQLV</sequence>
<feature type="non-terminal residue" evidence="2">
    <location>
        <position position="212"/>
    </location>
</feature>
<dbReference type="Pfam" id="PF13966">
    <property type="entry name" value="zf-RVT"/>
    <property type="match status" value="1"/>
</dbReference>
<gene>
    <name evidence="2" type="ORF">SO802_006900</name>
</gene>
<evidence type="ECO:0000313" key="3">
    <source>
        <dbReference type="Proteomes" id="UP001459277"/>
    </source>
</evidence>
<feature type="non-terminal residue" evidence="2">
    <location>
        <position position="1"/>
    </location>
</feature>
<dbReference type="Proteomes" id="UP001459277">
    <property type="component" value="Unassembled WGS sequence"/>
</dbReference>
<proteinExistence type="predicted"/>
<dbReference type="EMBL" id="JAZDWU010000002">
    <property type="protein sequence ID" value="KAL0011792.1"/>
    <property type="molecule type" value="Genomic_DNA"/>
</dbReference>
<feature type="domain" description="Reverse transcriptase zinc-binding" evidence="1">
    <location>
        <begin position="61"/>
        <end position="120"/>
    </location>
</feature>
<comment type="caution">
    <text evidence="2">The sequence shown here is derived from an EMBL/GenBank/DDBJ whole genome shotgun (WGS) entry which is preliminary data.</text>
</comment>
<evidence type="ECO:0000259" key="1">
    <source>
        <dbReference type="Pfam" id="PF13966"/>
    </source>
</evidence>
<dbReference type="InterPro" id="IPR026960">
    <property type="entry name" value="RVT-Znf"/>
</dbReference>
<protein>
    <recommendedName>
        <fullName evidence="1">Reverse transcriptase zinc-binding domain-containing protein</fullName>
    </recommendedName>
</protein>
<keyword evidence="3" id="KW-1185">Reference proteome</keyword>
<name>A0AAW2DPR7_9ROSI</name>
<reference evidence="2 3" key="1">
    <citation type="submission" date="2024-01" db="EMBL/GenBank/DDBJ databases">
        <title>A telomere-to-telomere, gap-free genome of sweet tea (Lithocarpus litseifolius).</title>
        <authorList>
            <person name="Zhou J."/>
        </authorList>
    </citation>
    <scope>NUCLEOTIDE SEQUENCE [LARGE SCALE GENOMIC DNA]</scope>
    <source>
        <strain evidence="2">Zhou-2022a</strain>
        <tissue evidence="2">Leaf</tissue>
    </source>
</reference>
<evidence type="ECO:0000313" key="2">
    <source>
        <dbReference type="EMBL" id="KAL0011792.1"/>
    </source>
</evidence>
<dbReference type="AlphaFoldDB" id="A0AAW2DPR7"/>